<feature type="transmembrane region" description="Helical" evidence="1">
    <location>
        <begin position="76"/>
        <end position="94"/>
    </location>
</feature>
<proteinExistence type="predicted"/>
<dbReference type="GO" id="GO:0008168">
    <property type="term" value="F:methyltransferase activity"/>
    <property type="evidence" value="ECO:0007669"/>
    <property type="project" value="InterPro"/>
</dbReference>
<evidence type="ECO:0000256" key="1">
    <source>
        <dbReference type="SAM" id="Phobius"/>
    </source>
</evidence>
<dbReference type="Proteomes" id="UP000290572">
    <property type="component" value="Unassembled WGS sequence"/>
</dbReference>
<protein>
    <submittedName>
        <fullName evidence="3">RNA-directed DNA polymerase from mobile element jockey-like protein</fullName>
    </submittedName>
</protein>
<name>A0A498N4D6_LABRO</name>
<comment type="caution">
    <text evidence="3">The sequence shown here is derived from an EMBL/GenBank/DDBJ whole genome shotgun (WGS) entry which is preliminary data.</text>
</comment>
<evidence type="ECO:0000259" key="2">
    <source>
        <dbReference type="Pfam" id="PF09004"/>
    </source>
</evidence>
<dbReference type="AlphaFoldDB" id="A0A498N4D6"/>
<keyword evidence="1" id="KW-0812">Transmembrane</keyword>
<gene>
    <name evidence="3" type="ORF">ROHU_022563</name>
</gene>
<keyword evidence="1" id="KW-0472">Membrane</keyword>
<dbReference type="EMBL" id="QBIY01012558">
    <property type="protein sequence ID" value="RXN23735.1"/>
    <property type="molecule type" value="Genomic_DNA"/>
</dbReference>
<dbReference type="GO" id="GO:0016706">
    <property type="term" value="F:2-oxoglutarate-dependent dioxygenase activity"/>
    <property type="evidence" value="ECO:0007669"/>
    <property type="project" value="InterPro"/>
</dbReference>
<dbReference type="InterPro" id="IPR015095">
    <property type="entry name" value="AlkB_hom8_N"/>
</dbReference>
<dbReference type="Pfam" id="PF09004">
    <property type="entry name" value="ALKBH8_N"/>
    <property type="match status" value="1"/>
</dbReference>
<accession>A0A498N4D6</accession>
<organism evidence="3 4">
    <name type="scientific">Labeo rohita</name>
    <name type="common">Indian major carp</name>
    <name type="synonym">Cyprinus rohita</name>
    <dbReference type="NCBI Taxonomy" id="84645"/>
    <lineage>
        <taxon>Eukaryota</taxon>
        <taxon>Metazoa</taxon>
        <taxon>Chordata</taxon>
        <taxon>Craniata</taxon>
        <taxon>Vertebrata</taxon>
        <taxon>Euteleostomi</taxon>
        <taxon>Actinopterygii</taxon>
        <taxon>Neopterygii</taxon>
        <taxon>Teleostei</taxon>
        <taxon>Ostariophysi</taxon>
        <taxon>Cypriniformes</taxon>
        <taxon>Cyprinidae</taxon>
        <taxon>Labeoninae</taxon>
        <taxon>Labeonini</taxon>
        <taxon>Labeo</taxon>
    </lineage>
</organism>
<dbReference type="STRING" id="84645.A0A498N4D6"/>
<sequence length="147" mass="16819">MVMMVDFRQLRPHPQSVFIEGICVEVVQTYKNLGLQLDDRLDWSKNTDALYRKSQSQLYFLRRLASFNICQKLLQMFYQMVIASILFCAVACWGSSIKKRDASWLGELAKKAGLVVGVELDSLTSVAERRTLSKLLSILDNVHHAHL</sequence>
<evidence type="ECO:0000313" key="3">
    <source>
        <dbReference type="EMBL" id="RXN23735.1"/>
    </source>
</evidence>
<evidence type="ECO:0000313" key="4">
    <source>
        <dbReference type="Proteomes" id="UP000290572"/>
    </source>
</evidence>
<keyword evidence="3" id="KW-0808">Transferase</keyword>
<feature type="domain" description="Alkylated DNA repair protein AlkB homologue 8 N-terminal" evidence="2">
    <location>
        <begin position="43"/>
        <end position="83"/>
    </location>
</feature>
<keyword evidence="1" id="KW-1133">Transmembrane helix</keyword>
<reference evidence="3 4" key="1">
    <citation type="submission" date="2018-03" db="EMBL/GenBank/DDBJ databases">
        <title>Draft genome sequence of Rohu Carp (Labeo rohita).</title>
        <authorList>
            <person name="Das P."/>
            <person name="Kushwaha B."/>
            <person name="Joshi C.G."/>
            <person name="Kumar D."/>
            <person name="Nagpure N.S."/>
            <person name="Sahoo L."/>
            <person name="Das S.P."/>
            <person name="Bit A."/>
            <person name="Patnaik S."/>
            <person name="Meher P.K."/>
            <person name="Jayasankar P."/>
            <person name="Koringa P.G."/>
            <person name="Patel N.V."/>
            <person name="Hinsu A.T."/>
            <person name="Kumar R."/>
            <person name="Pandey M."/>
            <person name="Agarwal S."/>
            <person name="Srivastava S."/>
            <person name="Singh M."/>
            <person name="Iquebal M.A."/>
            <person name="Jaiswal S."/>
            <person name="Angadi U.B."/>
            <person name="Kumar N."/>
            <person name="Raza M."/>
            <person name="Shah T.M."/>
            <person name="Rai A."/>
            <person name="Jena J.K."/>
        </authorList>
    </citation>
    <scope>NUCLEOTIDE SEQUENCE [LARGE SCALE GENOMIC DNA]</scope>
    <source>
        <strain evidence="3">DASCIFA01</strain>
        <tissue evidence="3">Testis</tissue>
    </source>
</reference>
<dbReference type="GO" id="GO:0003964">
    <property type="term" value="F:RNA-directed DNA polymerase activity"/>
    <property type="evidence" value="ECO:0007669"/>
    <property type="project" value="UniProtKB-KW"/>
</dbReference>
<keyword evidence="4" id="KW-1185">Reference proteome</keyword>
<keyword evidence="3" id="KW-0548">Nucleotidyltransferase</keyword>
<keyword evidence="3" id="KW-0695">RNA-directed DNA polymerase</keyword>